<evidence type="ECO:0000256" key="10">
    <source>
        <dbReference type="ARBA" id="ARBA00022833"/>
    </source>
</evidence>
<protein>
    <recommendedName>
        <fullName evidence="4">RING-type E3 ubiquitin transferase</fullName>
        <ecNumber evidence="4">2.3.2.27</ecNumber>
    </recommendedName>
</protein>
<comment type="caution">
    <text evidence="17">The sequence shown here is derived from an EMBL/GenBank/DDBJ whole genome shotgun (WGS) entry which is preliminary data.</text>
</comment>
<gene>
    <name evidence="17" type="ORF">C4D60_Mb04t18170</name>
</gene>
<keyword evidence="11 15" id="KW-1133">Transmembrane helix</keyword>
<keyword evidence="9" id="KW-0833">Ubl conjugation pathway</keyword>
<evidence type="ECO:0000256" key="3">
    <source>
        <dbReference type="ARBA" id="ARBA00004906"/>
    </source>
</evidence>
<accession>A0A4S8KCZ3</accession>
<dbReference type="CDD" id="cd16461">
    <property type="entry name" value="RING-H2_EL5-like"/>
    <property type="match status" value="1"/>
</dbReference>
<dbReference type="Pfam" id="PF13639">
    <property type="entry name" value="zf-RING_2"/>
    <property type="match status" value="1"/>
</dbReference>
<evidence type="ECO:0000256" key="11">
    <source>
        <dbReference type="ARBA" id="ARBA00022989"/>
    </source>
</evidence>
<evidence type="ECO:0000256" key="9">
    <source>
        <dbReference type="ARBA" id="ARBA00022786"/>
    </source>
</evidence>
<comment type="subcellular location">
    <subcellularLocation>
        <location evidence="2">Membrane</location>
        <topology evidence="2">Single-pass membrane protein</topology>
    </subcellularLocation>
</comment>
<organism evidence="17 18">
    <name type="scientific">Musa balbisiana</name>
    <name type="common">Banana</name>
    <dbReference type="NCBI Taxonomy" id="52838"/>
    <lineage>
        <taxon>Eukaryota</taxon>
        <taxon>Viridiplantae</taxon>
        <taxon>Streptophyta</taxon>
        <taxon>Embryophyta</taxon>
        <taxon>Tracheophyta</taxon>
        <taxon>Spermatophyta</taxon>
        <taxon>Magnoliopsida</taxon>
        <taxon>Liliopsida</taxon>
        <taxon>Zingiberales</taxon>
        <taxon>Musaceae</taxon>
        <taxon>Musa</taxon>
    </lineage>
</organism>
<evidence type="ECO:0000256" key="12">
    <source>
        <dbReference type="ARBA" id="ARBA00023136"/>
    </source>
</evidence>
<dbReference type="GO" id="GO:0016020">
    <property type="term" value="C:membrane"/>
    <property type="evidence" value="ECO:0007669"/>
    <property type="project" value="UniProtKB-SubCell"/>
</dbReference>
<dbReference type="EMBL" id="PYDT01000001">
    <property type="protein sequence ID" value="THU72999.1"/>
    <property type="molecule type" value="Genomic_DNA"/>
</dbReference>
<dbReference type="Proteomes" id="UP000317650">
    <property type="component" value="Chromosome 4"/>
</dbReference>
<keyword evidence="6 15" id="KW-0812">Transmembrane</keyword>
<feature type="transmembrane region" description="Helical" evidence="15">
    <location>
        <begin position="57"/>
        <end position="78"/>
    </location>
</feature>
<evidence type="ECO:0000256" key="1">
    <source>
        <dbReference type="ARBA" id="ARBA00000900"/>
    </source>
</evidence>
<comment type="pathway">
    <text evidence="3">Protein modification; protein ubiquitination.</text>
</comment>
<evidence type="ECO:0000256" key="13">
    <source>
        <dbReference type="PROSITE-ProRule" id="PRU00175"/>
    </source>
</evidence>
<keyword evidence="8 13" id="KW-0863">Zinc-finger</keyword>
<keyword evidence="5" id="KW-0808">Transferase</keyword>
<evidence type="ECO:0000256" key="2">
    <source>
        <dbReference type="ARBA" id="ARBA00004167"/>
    </source>
</evidence>
<dbReference type="PROSITE" id="PS50089">
    <property type="entry name" value="ZF_RING_2"/>
    <property type="match status" value="1"/>
</dbReference>
<keyword evidence="10" id="KW-0862">Zinc</keyword>
<reference evidence="17 18" key="1">
    <citation type="journal article" date="2019" name="Nat. Plants">
        <title>Genome sequencing of Musa balbisiana reveals subgenome evolution and function divergence in polyploid bananas.</title>
        <authorList>
            <person name="Yao X."/>
        </authorList>
    </citation>
    <scope>NUCLEOTIDE SEQUENCE [LARGE SCALE GENOMIC DNA]</scope>
    <source>
        <strain evidence="18">cv. DH-PKW</strain>
        <tissue evidence="17">Leaves</tissue>
    </source>
</reference>
<keyword evidence="12 15" id="KW-0472">Membrane</keyword>
<dbReference type="GO" id="GO:0008270">
    <property type="term" value="F:zinc ion binding"/>
    <property type="evidence" value="ECO:0007669"/>
    <property type="project" value="UniProtKB-KW"/>
</dbReference>
<dbReference type="EC" id="2.3.2.27" evidence="4"/>
<dbReference type="UniPathway" id="UPA00143"/>
<dbReference type="GO" id="GO:0061630">
    <property type="term" value="F:ubiquitin protein ligase activity"/>
    <property type="evidence" value="ECO:0007669"/>
    <property type="project" value="UniProtKB-EC"/>
</dbReference>
<sequence length="359" mass="39846">MATTRNHKTWLPYEPPKDCSMGLCSIYCHHWCYTFFSPPPPILLSDESSRSTTFSPLVIAVVGVLATAFLFVSFYAIVSKYCCTSESLRRHQHRSDADDHELADDLGQSSRRDPWHVSPTHGLDQALINKITLCKYKRGDVLVEGTDCSICLGEFREDDSLRLLPKCSHAFHLPCIDTWLKSHSNCPLCRADIVVTDPEQPPAPPAPVDIPQVEDIQHSDEMGPLREDSAVVGGEEENQLENKIEVSPQTHGNLEGMESNAIVEIRDCDFQTLRRSASMGSLHRRGEVSMVDEFVAAKENGVWIGTTSSTGRGGEDVKDSSRNSRLQLVVSTAQMKRSFSSGRFGVSRNGRGRNAILPM</sequence>
<evidence type="ECO:0000313" key="18">
    <source>
        <dbReference type="Proteomes" id="UP000317650"/>
    </source>
</evidence>
<evidence type="ECO:0000256" key="6">
    <source>
        <dbReference type="ARBA" id="ARBA00022692"/>
    </source>
</evidence>
<dbReference type="SUPFAM" id="SSF57850">
    <property type="entry name" value="RING/U-box"/>
    <property type="match status" value="1"/>
</dbReference>
<dbReference type="PANTHER" id="PTHR46913">
    <property type="entry name" value="RING-H2 FINGER PROTEIN ATL16"/>
    <property type="match status" value="1"/>
</dbReference>
<evidence type="ECO:0000256" key="15">
    <source>
        <dbReference type="SAM" id="Phobius"/>
    </source>
</evidence>
<evidence type="ECO:0000256" key="8">
    <source>
        <dbReference type="ARBA" id="ARBA00022771"/>
    </source>
</evidence>
<dbReference type="PANTHER" id="PTHR46913:SF22">
    <property type="entry name" value="RING-TYPE E3 UBIQUITIN TRANSFERASE"/>
    <property type="match status" value="1"/>
</dbReference>
<feature type="region of interest" description="Disordered" evidence="14">
    <location>
        <begin position="94"/>
        <end position="113"/>
    </location>
</feature>
<dbReference type="STRING" id="52838.A0A4S8KCZ3"/>
<evidence type="ECO:0000256" key="5">
    <source>
        <dbReference type="ARBA" id="ARBA00022679"/>
    </source>
</evidence>
<keyword evidence="18" id="KW-1185">Reference proteome</keyword>
<proteinExistence type="predicted"/>
<name>A0A4S8KCZ3_MUSBA</name>
<dbReference type="InterPro" id="IPR001841">
    <property type="entry name" value="Znf_RING"/>
</dbReference>
<dbReference type="InterPro" id="IPR013083">
    <property type="entry name" value="Znf_RING/FYVE/PHD"/>
</dbReference>
<evidence type="ECO:0000256" key="14">
    <source>
        <dbReference type="SAM" id="MobiDB-lite"/>
    </source>
</evidence>
<evidence type="ECO:0000259" key="16">
    <source>
        <dbReference type="PROSITE" id="PS50089"/>
    </source>
</evidence>
<dbReference type="AlphaFoldDB" id="A0A4S8KCZ3"/>
<comment type="catalytic activity">
    <reaction evidence="1">
        <text>S-ubiquitinyl-[E2 ubiquitin-conjugating enzyme]-L-cysteine + [acceptor protein]-L-lysine = [E2 ubiquitin-conjugating enzyme]-L-cysteine + N(6)-ubiquitinyl-[acceptor protein]-L-lysine.</text>
        <dbReference type="EC" id="2.3.2.27"/>
    </reaction>
</comment>
<evidence type="ECO:0000313" key="17">
    <source>
        <dbReference type="EMBL" id="THU72999.1"/>
    </source>
</evidence>
<evidence type="ECO:0000256" key="7">
    <source>
        <dbReference type="ARBA" id="ARBA00022723"/>
    </source>
</evidence>
<dbReference type="SMART" id="SM00184">
    <property type="entry name" value="RING"/>
    <property type="match status" value="1"/>
</dbReference>
<dbReference type="FunFam" id="3.30.40.10:FF:000233">
    <property type="entry name" value="RING-H2 finger protein ATL54"/>
    <property type="match status" value="1"/>
</dbReference>
<evidence type="ECO:0000256" key="4">
    <source>
        <dbReference type="ARBA" id="ARBA00012483"/>
    </source>
</evidence>
<dbReference type="GO" id="GO:0016567">
    <property type="term" value="P:protein ubiquitination"/>
    <property type="evidence" value="ECO:0007669"/>
    <property type="project" value="UniProtKB-UniPathway"/>
</dbReference>
<feature type="domain" description="RING-type" evidence="16">
    <location>
        <begin position="148"/>
        <end position="190"/>
    </location>
</feature>
<dbReference type="Gene3D" id="3.30.40.10">
    <property type="entry name" value="Zinc/RING finger domain, C3HC4 (zinc finger)"/>
    <property type="match status" value="1"/>
</dbReference>
<keyword evidence="7" id="KW-0479">Metal-binding</keyword>
<dbReference type="InterPro" id="IPR044600">
    <property type="entry name" value="ATL1/ATL16-like"/>
</dbReference>